<dbReference type="Pfam" id="PF00102">
    <property type="entry name" value="Y_phosphatase"/>
    <property type="match status" value="1"/>
</dbReference>
<keyword evidence="6" id="KW-1185">Reference proteome</keyword>
<dbReference type="SMART" id="SM00404">
    <property type="entry name" value="PTPc_motif"/>
    <property type="match status" value="1"/>
</dbReference>
<evidence type="ECO:0000259" key="3">
    <source>
        <dbReference type="PROSITE" id="PS50055"/>
    </source>
</evidence>
<comment type="similarity">
    <text evidence="1">Belongs to the protein-tyrosine phosphatase family. Non-receptor class subfamily.</text>
</comment>
<dbReference type="CDD" id="cd18533">
    <property type="entry name" value="PTP_fungal"/>
    <property type="match status" value="1"/>
</dbReference>
<dbReference type="Proteomes" id="UP000256328">
    <property type="component" value="Unassembled WGS sequence"/>
</dbReference>
<dbReference type="PROSITE" id="PS50056">
    <property type="entry name" value="TYR_PHOSPHATASE_2"/>
    <property type="match status" value="1"/>
</dbReference>
<dbReference type="PROSITE" id="PS00383">
    <property type="entry name" value="TYR_PHOSPHATASE_1"/>
    <property type="match status" value="1"/>
</dbReference>
<evidence type="ECO:0000313" key="5">
    <source>
        <dbReference type="EMBL" id="RDW73803.1"/>
    </source>
</evidence>
<dbReference type="OrthoDB" id="10253954at2759"/>
<dbReference type="PRINTS" id="PR00700">
    <property type="entry name" value="PRTYPHPHTASE"/>
</dbReference>
<dbReference type="InterPro" id="IPR016130">
    <property type="entry name" value="Tyr_Pase_AS"/>
</dbReference>
<evidence type="ECO:0000256" key="2">
    <source>
        <dbReference type="SAM" id="MobiDB-lite"/>
    </source>
</evidence>
<organism evidence="5 6">
    <name type="scientific">Coleophoma crateriformis</name>
    <dbReference type="NCBI Taxonomy" id="565419"/>
    <lineage>
        <taxon>Eukaryota</taxon>
        <taxon>Fungi</taxon>
        <taxon>Dikarya</taxon>
        <taxon>Ascomycota</taxon>
        <taxon>Pezizomycotina</taxon>
        <taxon>Leotiomycetes</taxon>
        <taxon>Helotiales</taxon>
        <taxon>Dermateaceae</taxon>
        <taxon>Coleophoma</taxon>
    </lineage>
</organism>
<evidence type="ECO:0000313" key="6">
    <source>
        <dbReference type="Proteomes" id="UP000256328"/>
    </source>
</evidence>
<dbReference type="InterPro" id="IPR003595">
    <property type="entry name" value="Tyr_Pase_cat"/>
</dbReference>
<gene>
    <name evidence="5" type="ORF">BP5796_07245</name>
</gene>
<dbReference type="EMBL" id="PDLN01000010">
    <property type="protein sequence ID" value="RDW73803.1"/>
    <property type="molecule type" value="Genomic_DNA"/>
</dbReference>
<feature type="compositionally biased region" description="Low complexity" evidence="2">
    <location>
        <begin position="155"/>
        <end position="165"/>
    </location>
</feature>
<dbReference type="SUPFAM" id="SSF52799">
    <property type="entry name" value="(Phosphotyrosine protein) phosphatases II"/>
    <property type="match status" value="1"/>
</dbReference>
<dbReference type="AlphaFoldDB" id="A0A3D8RID2"/>
<proteinExistence type="inferred from homology"/>
<feature type="domain" description="Tyrosine specific protein phosphatases" evidence="4">
    <location>
        <begin position="434"/>
        <end position="516"/>
    </location>
</feature>
<evidence type="ECO:0000259" key="4">
    <source>
        <dbReference type="PROSITE" id="PS50056"/>
    </source>
</evidence>
<dbReference type="PANTHER" id="PTHR19134">
    <property type="entry name" value="RECEPTOR-TYPE TYROSINE-PROTEIN PHOSPHATASE"/>
    <property type="match status" value="1"/>
</dbReference>
<dbReference type="PANTHER" id="PTHR19134:SF449">
    <property type="entry name" value="TYROSINE-PROTEIN PHOSPHATASE 1"/>
    <property type="match status" value="1"/>
</dbReference>
<comment type="caution">
    <text evidence="5">The sequence shown here is derived from an EMBL/GenBank/DDBJ whole genome shotgun (WGS) entry which is preliminary data.</text>
</comment>
<dbReference type="Gene3D" id="3.90.190.10">
    <property type="entry name" value="Protein tyrosine phosphatase superfamily"/>
    <property type="match status" value="1"/>
</dbReference>
<reference evidence="5 6" key="1">
    <citation type="journal article" date="2018" name="IMA Fungus">
        <title>IMA Genome-F 9: Draft genome sequence of Annulohypoxylon stygium, Aspergillus mulundensis, Berkeleyomyces basicola (syn. Thielaviopsis basicola), Ceratocystis smalleyi, two Cercospora beticola strains, Coleophoma cylindrospora, Fusarium fracticaudum, Phialophora cf. hyalina, and Morchella septimelata.</title>
        <authorList>
            <person name="Wingfield B.D."/>
            <person name="Bills G.F."/>
            <person name="Dong Y."/>
            <person name="Huang W."/>
            <person name="Nel W.J."/>
            <person name="Swalarsk-Parry B.S."/>
            <person name="Vaghefi N."/>
            <person name="Wilken P.M."/>
            <person name="An Z."/>
            <person name="de Beer Z.W."/>
            <person name="De Vos L."/>
            <person name="Chen L."/>
            <person name="Duong T.A."/>
            <person name="Gao Y."/>
            <person name="Hammerbacher A."/>
            <person name="Kikkert J.R."/>
            <person name="Li Y."/>
            <person name="Li H."/>
            <person name="Li K."/>
            <person name="Li Q."/>
            <person name="Liu X."/>
            <person name="Ma X."/>
            <person name="Naidoo K."/>
            <person name="Pethybridge S.J."/>
            <person name="Sun J."/>
            <person name="Steenkamp E.T."/>
            <person name="van der Nest M.A."/>
            <person name="van Wyk S."/>
            <person name="Wingfield M.J."/>
            <person name="Xiong C."/>
            <person name="Yue Q."/>
            <person name="Zhang X."/>
        </authorList>
    </citation>
    <scope>NUCLEOTIDE SEQUENCE [LARGE SCALE GENOMIC DNA]</scope>
    <source>
        <strain evidence="5 6">BP5796</strain>
    </source>
</reference>
<dbReference type="InterPro" id="IPR029021">
    <property type="entry name" value="Prot-tyrosine_phosphatase-like"/>
</dbReference>
<dbReference type="SMART" id="SM00194">
    <property type="entry name" value="PTPc"/>
    <property type="match status" value="1"/>
</dbReference>
<dbReference type="PROSITE" id="PS50055">
    <property type="entry name" value="TYR_PHOSPHATASE_PTP"/>
    <property type="match status" value="1"/>
</dbReference>
<evidence type="ECO:0000256" key="1">
    <source>
        <dbReference type="ARBA" id="ARBA00009649"/>
    </source>
</evidence>
<dbReference type="GO" id="GO:0004725">
    <property type="term" value="F:protein tyrosine phosphatase activity"/>
    <property type="evidence" value="ECO:0007669"/>
    <property type="project" value="InterPro"/>
</dbReference>
<sequence>MSTRTYAFPLCRPSGHFFALLGQSQPSPRNSFSSLLTPCLNCLCVRHNYLADVFLGIAFGLQQTKVSLISISSARTARVASNLIVDRLRAFRRHRHEPEPTPVRSNPSVPGREAPCPNLAVETGENSSQQSRGRSPGWLSKMHRNRSASKKRSRSPSSLPSTPVSGRQREPLPKMTEIPGTNGTRSSKSSPGTRPADVEPPAQKIPAFLQLTTEERHAKFLELNQLEMGRLREKRDPTMESPWSYLKIDKTLDRYNNIHPWYNNRITLQVPEGFNDYINASPVALSSDTRKDHAPHKFIAMQGPKKETIDHTWMMIWQSLSNPSTTTPGVIVMLTPTHLNHPEDPSIILMEKCYQYYPIDEESEPLQINDTSVLGEQFKATVRFVSREETTQGDAIELRKLAMRVEGSDEEKIIWHFLYPGWPDYGALEEEDVDSIIALMHLSREKNASPENPRIVHCSAGVGRSGTFIALEYLLGELEAGAWEKWDDDEADPIFETVNTLRMQRRTMVQAAEQYDFLYTVLRRFWDEKYGEQAIQEPASKMAKLAVDGSVFE</sequence>
<dbReference type="InterPro" id="IPR000387">
    <property type="entry name" value="Tyr_Pase_dom"/>
</dbReference>
<feature type="compositionally biased region" description="Polar residues" evidence="2">
    <location>
        <begin position="124"/>
        <end position="133"/>
    </location>
</feature>
<feature type="compositionally biased region" description="Polar residues" evidence="2">
    <location>
        <begin position="179"/>
        <end position="192"/>
    </location>
</feature>
<feature type="compositionally biased region" description="Basic residues" evidence="2">
    <location>
        <begin position="141"/>
        <end position="154"/>
    </location>
</feature>
<name>A0A3D8RID2_9HELO</name>
<protein>
    <recommendedName>
        <fullName evidence="7">Phosphatases II</fullName>
    </recommendedName>
</protein>
<evidence type="ECO:0008006" key="7">
    <source>
        <dbReference type="Google" id="ProtNLM"/>
    </source>
</evidence>
<accession>A0A3D8RID2</accession>
<dbReference type="InterPro" id="IPR000242">
    <property type="entry name" value="PTP_cat"/>
</dbReference>
<feature type="domain" description="Tyrosine-protein phosphatase" evidence="3">
    <location>
        <begin position="253"/>
        <end position="525"/>
    </location>
</feature>
<feature type="region of interest" description="Disordered" evidence="2">
    <location>
        <begin position="95"/>
        <end position="202"/>
    </location>
</feature>
<dbReference type="InterPro" id="IPR050348">
    <property type="entry name" value="Protein-Tyr_Phosphatase"/>
</dbReference>